<accession>A0ABT6Q2R4</accession>
<keyword evidence="2" id="KW-0479">Metal-binding</keyword>
<keyword evidence="2" id="KW-0863">Zinc-finger</keyword>
<name>A0ABT6Q2R4_9PROT</name>
<protein>
    <submittedName>
        <fullName evidence="2">Zinc-finger domain-containing protein</fullName>
    </submittedName>
</protein>
<dbReference type="RefSeq" id="WP_281448507.1">
    <property type="nucleotide sequence ID" value="NZ_JASBAO010000001.1"/>
</dbReference>
<reference evidence="2" key="1">
    <citation type="submission" date="2023-05" db="EMBL/GenBank/DDBJ databases">
        <title>Whole genome sequence of Commensalibacter sp.</title>
        <authorList>
            <person name="Charoenyingcharoen P."/>
            <person name="Yukphan P."/>
        </authorList>
    </citation>
    <scope>NUCLEOTIDE SEQUENCE</scope>
    <source>
        <strain evidence="2">TBRC 16381</strain>
    </source>
</reference>
<gene>
    <name evidence="2" type="ORF">QJV27_08515</name>
</gene>
<dbReference type="GO" id="GO:0008270">
    <property type="term" value="F:zinc ion binding"/>
    <property type="evidence" value="ECO:0007669"/>
    <property type="project" value="UniProtKB-KW"/>
</dbReference>
<dbReference type="InterPro" id="IPR019401">
    <property type="entry name" value="Znf_CHCC"/>
</dbReference>
<evidence type="ECO:0000313" key="3">
    <source>
        <dbReference type="Proteomes" id="UP001431634"/>
    </source>
</evidence>
<dbReference type="Gene3D" id="2.60.260.40">
    <property type="entry name" value="q5lls5 like domains"/>
    <property type="match status" value="1"/>
</dbReference>
<keyword evidence="2" id="KW-0862">Zinc</keyword>
<proteinExistence type="predicted"/>
<organism evidence="2 3">
    <name type="scientific">Commensalibacter oyaizuii</name>
    <dbReference type="NCBI Taxonomy" id="3043873"/>
    <lineage>
        <taxon>Bacteria</taxon>
        <taxon>Pseudomonadati</taxon>
        <taxon>Pseudomonadota</taxon>
        <taxon>Alphaproteobacteria</taxon>
        <taxon>Acetobacterales</taxon>
        <taxon>Acetobacteraceae</taxon>
    </lineage>
</organism>
<dbReference type="Proteomes" id="UP001431634">
    <property type="component" value="Unassembled WGS sequence"/>
</dbReference>
<feature type="domain" description="Zinc finger CHCC-type" evidence="1">
    <location>
        <begin position="26"/>
        <end position="62"/>
    </location>
</feature>
<dbReference type="EMBL" id="JASBAO010000001">
    <property type="protein sequence ID" value="MDI2091411.1"/>
    <property type="molecule type" value="Genomic_DNA"/>
</dbReference>
<sequence>MKTDQNTTSPNPSQRGYIETVYTLSKTVSCEGNTQNAALGHPRVFLKLKNGQAICPYCSKTFIFKDTADN</sequence>
<evidence type="ECO:0000313" key="2">
    <source>
        <dbReference type="EMBL" id="MDI2091411.1"/>
    </source>
</evidence>
<dbReference type="Pfam" id="PF10276">
    <property type="entry name" value="zf-CHCC"/>
    <property type="match status" value="1"/>
</dbReference>
<comment type="caution">
    <text evidence="2">The sequence shown here is derived from an EMBL/GenBank/DDBJ whole genome shotgun (WGS) entry which is preliminary data.</text>
</comment>
<keyword evidence="3" id="KW-1185">Reference proteome</keyword>
<evidence type="ECO:0000259" key="1">
    <source>
        <dbReference type="Pfam" id="PF10276"/>
    </source>
</evidence>